<proteinExistence type="predicted"/>
<organism evidence="1 2">
    <name type="scientific">Psychrobacillus insolitus</name>
    <dbReference type="NCBI Taxonomy" id="1461"/>
    <lineage>
        <taxon>Bacteria</taxon>
        <taxon>Bacillati</taxon>
        <taxon>Bacillota</taxon>
        <taxon>Bacilli</taxon>
        <taxon>Bacillales</taxon>
        <taxon>Bacillaceae</taxon>
        <taxon>Psychrobacillus</taxon>
    </lineage>
</organism>
<evidence type="ECO:0000313" key="1">
    <source>
        <dbReference type="EMBL" id="PZX07909.1"/>
    </source>
</evidence>
<dbReference type="RefSeq" id="WP_170122314.1">
    <property type="nucleotide sequence ID" value="NZ_QKZI01000001.1"/>
</dbReference>
<dbReference type="EMBL" id="QKZI01000001">
    <property type="protein sequence ID" value="PZX07909.1"/>
    <property type="molecule type" value="Genomic_DNA"/>
</dbReference>
<sequence>MIDKSEKYLKSIDNTLGDILKELKRQRQTDEVYAITLDTEAVSEVIVECFKNIERTN</sequence>
<dbReference type="AlphaFoldDB" id="A0A2W7NBS6"/>
<keyword evidence="2" id="KW-1185">Reference proteome</keyword>
<accession>A0A2W7NBS6</accession>
<name>A0A2W7NBS6_9BACI</name>
<evidence type="ECO:0000313" key="2">
    <source>
        <dbReference type="Proteomes" id="UP000248646"/>
    </source>
</evidence>
<dbReference type="Proteomes" id="UP000248646">
    <property type="component" value="Unassembled WGS sequence"/>
</dbReference>
<gene>
    <name evidence="1" type="ORF">C7437_1011031</name>
</gene>
<comment type="caution">
    <text evidence="1">The sequence shown here is derived from an EMBL/GenBank/DDBJ whole genome shotgun (WGS) entry which is preliminary data.</text>
</comment>
<protein>
    <submittedName>
        <fullName evidence="1">Uncharacterized protein</fullName>
    </submittedName>
</protein>
<reference evidence="1 2" key="1">
    <citation type="submission" date="2018-06" db="EMBL/GenBank/DDBJ databases">
        <title>Genomic Encyclopedia of Type Strains, Phase IV (KMG-IV): sequencing the most valuable type-strain genomes for metagenomic binning, comparative biology and taxonomic classification.</title>
        <authorList>
            <person name="Goeker M."/>
        </authorList>
    </citation>
    <scope>NUCLEOTIDE SEQUENCE [LARGE SCALE GENOMIC DNA]</scope>
    <source>
        <strain evidence="1 2">DSM 5</strain>
    </source>
</reference>